<keyword evidence="1" id="KW-0472">Membrane</keyword>
<keyword evidence="1" id="KW-1133">Transmembrane helix</keyword>
<keyword evidence="1" id="KW-0812">Transmembrane</keyword>
<proteinExistence type="predicted"/>
<evidence type="ECO:0000256" key="1">
    <source>
        <dbReference type="SAM" id="Phobius"/>
    </source>
</evidence>
<evidence type="ECO:0000313" key="2">
    <source>
        <dbReference type="EMBL" id="SVC21402.1"/>
    </source>
</evidence>
<sequence>MVLQNLPEGSVVLLMVCTIAGVFTWYLSNFTDRDGLAKLSALIGISSMLTLVAWVIF</sequence>
<gene>
    <name evidence="2" type="ORF">METZ01_LOCUS274256</name>
</gene>
<feature type="transmembrane region" description="Helical" evidence="1">
    <location>
        <begin position="6"/>
        <end position="27"/>
    </location>
</feature>
<feature type="transmembrane region" description="Helical" evidence="1">
    <location>
        <begin position="39"/>
        <end position="56"/>
    </location>
</feature>
<dbReference type="EMBL" id="UINC01079418">
    <property type="protein sequence ID" value="SVC21402.1"/>
    <property type="molecule type" value="Genomic_DNA"/>
</dbReference>
<dbReference type="AlphaFoldDB" id="A0A382KDG4"/>
<reference evidence="2" key="1">
    <citation type="submission" date="2018-05" db="EMBL/GenBank/DDBJ databases">
        <authorList>
            <person name="Lanie J.A."/>
            <person name="Ng W.-L."/>
            <person name="Kazmierczak K.M."/>
            <person name="Andrzejewski T.M."/>
            <person name="Davidsen T.M."/>
            <person name="Wayne K.J."/>
            <person name="Tettelin H."/>
            <person name="Glass J.I."/>
            <person name="Rusch D."/>
            <person name="Podicherti R."/>
            <person name="Tsui H.-C.T."/>
            <person name="Winkler M.E."/>
        </authorList>
    </citation>
    <scope>NUCLEOTIDE SEQUENCE</scope>
</reference>
<protein>
    <submittedName>
        <fullName evidence="2">Uncharacterized protein</fullName>
    </submittedName>
</protein>
<accession>A0A382KDG4</accession>
<name>A0A382KDG4_9ZZZZ</name>
<organism evidence="2">
    <name type="scientific">marine metagenome</name>
    <dbReference type="NCBI Taxonomy" id="408172"/>
    <lineage>
        <taxon>unclassified sequences</taxon>
        <taxon>metagenomes</taxon>
        <taxon>ecological metagenomes</taxon>
    </lineage>
</organism>